<keyword evidence="3" id="KW-1185">Reference proteome</keyword>
<evidence type="ECO:0000313" key="2">
    <source>
        <dbReference type="EMBL" id="TQE14323.1"/>
    </source>
</evidence>
<evidence type="ECO:0000256" key="1">
    <source>
        <dbReference type="SAM" id="MobiDB-lite"/>
    </source>
</evidence>
<organism evidence="2 3">
    <name type="scientific">Malus baccata</name>
    <name type="common">Siberian crab apple</name>
    <name type="synonym">Pyrus baccata</name>
    <dbReference type="NCBI Taxonomy" id="106549"/>
    <lineage>
        <taxon>Eukaryota</taxon>
        <taxon>Viridiplantae</taxon>
        <taxon>Streptophyta</taxon>
        <taxon>Embryophyta</taxon>
        <taxon>Tracheophyta</taxon>
        <taxon>Spermatophyta</taxon>
        <taxon>Magnoliopsida</taxon>
        <taxon>eudicotyledons</taxon>
        <taxon>Gunneridae</taxon>
        <taxon>Pentapetalae</taxon>
        <taxon>rosids</taxon>
        <taxon>fabids</taxon>
        <taxon>Rosales</taxon>
        <taxon>Rosaceae</taxon>
        <taxon>Amygdaloideae</taxon>
        <taxon>Maleae</taxon>
        <taxon>Malus</taxon>
    </lineage>
</organism>
<feature type="region of interest" description="Disordered" evidence="1">
    <location>
        <begin position="1"/>
        <end position="21"/>
    </location>
</feature>
<name>A0A540NUS0_MALBA</name>
<dbReference type="EMBL" id="VIEB01000005">
    <property type="protein sequence ID" value="TQE14323.1"/>
    <property type="molecule type" value="Genomic_DNA"/>
</dbReference>
<comment type="caution">
    <text evidence="2">The sequence shown here is derived from an EMBL/GenBank/DDBJ whole genome shotgun (WGS) entry which is preliminary data.</text>
</comment>
<dbReference type="AlphaFoldDB" id="A0A540NUS0"/>
<reference evidence="2 3" key="1">
    <citation type="journal article" date="2019" name="G3 (Bethesda)">
        <title>Sequencing of a Wild Apple (Malus baccata) Genome Unravels the Differences Between Cultivated and Wild Apple Species Regarding Disease Resistance and Cold Tolerance.</title>
        <authorList>
            <person name="Chen X."/>
        </authorList>
    </citation>
    <scope>NUCLEOTIDE SEQUENCE [LARGE SCALE GENOMIC DNA]</scope>
    <source>
        <strain evidence="3">cv. Shandingzi</strain>
        <tissue evidence="2">Leaves</tissue>
    </source>
</reference>
<protein>
    <submittedName>
        <fullName evidence="2">Uncharacterized protein</fullName>
    </submittedName>
</protein>
<gene>
    <name evidence="2" type="ORF">C1H46_000242</name>
</gene>
<dbReference type="Proteomes" id="UP000315295">
    <property type="component" value="Unassembled WGS sequence"/>
</dbReference>
<feature type="compositionally biased region" description="Polar residues" evidence="1">
    <location>
        <begin position="1"/>
        <end position="12"/>
    </location>
</feature>
<sequence length="74" mass="8445">MASHRPTTTPNSPAFLPSPHSHRSLSRYLFLGLSFHNPPQASSSFFSFFFFLHLSLEIGTRVLVRYPIPNHPYS</sequence>
<evidence type="ECO:0000313" key="3">
    <source>
        <dbReference type="Proteomes" id="UP000315295"/>
    </source>
</evidence>
<proteinExistence type="predicted"/>
<accession>A0A540NUS0</accession>